<dbReference type="Pfam" id="PF05729">
    <property type="entry name" value="NACHT"/>
    <property type="match status" value="1"/>
</dbReference>
<dbReference type="InterPro" id="IPR027417">
    <property type="entry name" value="P-loop_NTPase"/>
</dbReference>
<gene>
    <name evidence="2" type="ORF">OTU49_013481</name>
</gene>
<evidence type="ECO:0000313" key="3">
    <source>
        <dbReference type="Proteomes" id="UP001445076"/>
    </source>
</evidence>
<reference evidence="2 3" key="1">
    <citation type="journal article" date="2024" name="BMC Genomics">
        <title>Genome assembly of redclaw crayfish (Cherax quadricarinatus) provides insights into its immune adaptation and hypoxia tolerance.</title>
        <authorList>
            <person name="Liu Z."/>
            <person name="Zheng J."/>
            <person name="Li H."/>
            <person name="Fang K."/>
            <person name="Wang S."/>
            <person name="He J."/>
            <person name="Zhou D."/>
            <person name="Weng S."/>
            <person name="Chi M."/>
            <person name="Gu Z."/>
            <person name="He J."/>
            <person name="Li F."/>
            <person name="Wang M."/>
        </authorList>
    </citation>
    <scope>NUCLEOTIDE SEQUENCE [LARGE SCALE GENOMIC DNA]</scope>
    <source>
        <strain evidence="2">ZL_2023a</strain>
    </source>
</reference>
<organism evidence="2 3">
    <name type="scientific">Cherax quadricarinatus</name>
    <name type="common">Australian red claw crayfish</name>
    <dbReference type="NCBI Taxonomy" id="27406"/>
    <lineage>
        <taxon>Eukaryota</taxon>
        <taxon>Metazoa</taxon>
        <taxon>Ecdysozoa</taxon>
        <taxon>Arthropoda</taxon>
        <taxon>Crustacea</taxon>
        <taxon>Multicrustacea</taxon>
        <taxon>Malacostraca</taxon>
        <taxon>Eumalacostraca</taxon>
        <taxon>Eucarida</taxon>
        <taxon>Decapoda</taxon>
        <taxon>Pleocyemata</taxon>
        <taxon>Astacidea</taxon>
        <taxon>Parastacoidea</taxon>
        <taxon>Parastacidae</taxon>
        <taxon>Cherax</taxon>
    </lineage>
</organism>
<proteinExistence type="predicted"/>
<comment type="caution">
    <text evidence="2">The sequence shown here is derived from an EMBL/GenBank/DDBJ whole genome shotgun (WGS) entry which is preliminary data.</text>
</comment>
<dbReference type="Gene3D" id="3.40.50.300">
    <property type="entry name" value="P-loop containing nucleotide triphosphate hydrolases"/>
    <property type="match status" value="1"/>
</dbReference>
<dbReference type="PANTHER" id="PTHR46312:SF2">
    <property type="entry name" value="NUCLEOTIDE-BINDING OLIGOMERIZATION DOMAIN-CONTAINING PROTEIN 2-LIKE"/>
    <property type="match status" value="1"/>
</dbReference>
<evidence type="ECO:0000313" key="2">
    <source>
        <dbReference type="EMBL" id="KAK8720244.1"/>
    </source>
</evidence>
<dbReference type="PROSITE" id="PS50837">
    <property type="entry name" value="NACHT"/>
    <property type="match status" value="1"/>
</dbReference>
<feature type="domain" description="NACHT" evidence="1">
    <location>
        <begin position="294"/>
        <end position="414"/>
    </location>
</feature>
<accession>A0AAW0VTN1</accession>
<keyword evidence="3" id="KW-1185">Reference proteome</keyword>
<sequence>MTGITKEQLNGLRLITAVNVCAKPVMYTIFLWGTPHKPLNMKLDDYLDSKNIKYKFDNTQKELIRKSPDGSEFDVTLLFTSIKLACENVAPFNDPKWKDVSTEMEYYIFSVKQMRNDVFHKKLESTEEDLLKKTERLRKVLSECLKLSGERFMQDQDVVDREIKRVNDNLDHITQNILGEEDIMSYCRDDIKQYIIKDSCDRLKNIFQSISNVNPLSFITSDLQLKIDKIFVDIEVKHGKRTDEGKHIDHQDLLQLIQPTASSSFARYVSELQIQTTASPSPTVPKCGITTKPQILLLEGLAGSGKTTLMQLVIDEWINGDRGNINGLNDYELLLWVQCRDPTMNSYQDLLDRLMPDVSLKFRNILPRMMKLCRILIIIDGLDEDNKNSKDLVISLLHEFNCSSNIAFLCTSRPEKVENFRKVIPHQYAVIHASLHGISKQNLPLFVRLNHQEITKQTRNNRDTEELVRNVTKLKGLYEHLKLPLNLIFMIYIWDNDPDKLSIMSVTHTELVHIIHQLCTKKLMERLIVHEDTKNLDDSDLENKVEEILREIYKTSLESLSRDQLSLEEKTVNYLKSSCKSLGLPHKEILSAFLCLKPTWTLTGIKEQYSAPHKGIQDYFAARYIVVNLNNDLQHSTSTPVSLAPVSIREVLKQTLRAVTLEITKYQNVLVHVAGLVHLLLDQVPKDIAQQIVELLHESGMKNNSHWFDLLENTKISPEIVQEIANFISPVETIYISDSNVRSYAALLPYLTSSKVVINIFSDTADLPCLPNLLAGLDNHHCTELTLDHPYHHSETTTPSDDVLQRIQNKSYLKEFMGYLSGDGLAMLPPSVEKLDLAIGNDAHALHFLPRLSDAVTSALPELGFLCVRVPAGISSEILVPLPKTQMAVLHLSDVCDAGVNNACEMVQLLQPAGGFWWITCQPSMVTDVGCQDMIHGLSHRGVKLKMITVHTGNTITDEQKNQLVTIAKTSLHCHFNIFDHSDPLGKLYWGYGDLKALQRPESPENLS</sequence>
<protein>
    <recommendedName>
        <fullName evidence="1">NACHT domain-containing protein</fullName>
    </recommendedName>
</protein>
<name>A0AAW0VTN1_CHEQU</name>
<dbReference type="PANTHER" id="PTHR46312">
    <property type="entry name" value="NACHT DOMAIN-CONTAINING PROTEIN"/>
    <property type="match status" value="1"/>
</dbReference>
<dbReference type="Proteomes" id="UP001445076">
    <property type="component" value="Unassembled WGS sequence"/>
</dbReference>
<dbReference type="InterPro" id="IPR007111">
    <property type="entry name" value="NACHT_NTPase"/>
</dbReference>
<dbReference type="SUPFAM" id="SSF52540">
    <property type="entry name" value="P-loop containing nucleoside triphosphate hydrolases"/>
    <property type="match status" value="1"/>
</dbReference>
<dbReference type="EMBL" id="JARKIK010000674">
    <property type="protein sequence ID" value="KAK8720244.1"/>
    <property type="molecule type" value="Genomic_DNA"/>
</dbReference>
<evidence type="ECO:0000259" key="1">
    <source>
        <dbReference type="PROSITE" id="PS50837"/>
    </source>
</evidence>
<dbReference type="AlphaFoldDB" id="A0AAW0VTN1"/>